<protein>
    <recommendedName>
        <fullName evidence="4">DUF3298 domain-containing protein</fullName>
    </recommendedName>
</protein>
<proteinExistence type="predicted"/>
<feature type="signal peptide" evidence="1">
    <location>
        <begin position="1"/>
        <end position="18"/>
    </location>
</feature>
<dbReference type="RefSeq" id="WP_243519628.1">
    <property type="nucleotide sequence ID" value="NZ_CP094534.1"/>
</dbReference>
<accession>A0ABY4BAB7</accession>
<gene>
    <name evidence="2" type="ORF">MTP16_10895</name>
</gene>
<dbReference type="EMBL" id="CP094534">
    <property type="protein sequence ID" value="UOE36124.1"/>
    <property type="molecule type" value="Genomic_DNA"/>
</dbReference>
<keyword evidence="3" id="KW-1185">Reference proteome</keyword>
<evidence type="ECO:0000313" key="3">
    <source>
        <dbReference type="Proteomes" id="UP000831390"/>
    </source>
</evidence>
<name>A0ABY4BAB7_9BACT</name>
<reference evidence="2 3" key="1">
    <citation type="submission" date="2022-03" db="EMBL/GenBank/DDBJ databases">
        <title>Hymenobactersp. isolated from the air.</title>
        <authorList>
            <person name="Won M."/>
            <person name="Kwon S.-W."/>
        </authorList>
    </citation>
    <scope>NUCLEOTIDE SEQUENCE [LARGE SCALE GENOMIC DNA]</scope>
    <source>
        <strain evidence="2 3">KACC 22596</strain>
    </source>
</reference>
<evidence type="ECO:0000313" key="2">
    <source>
        <dbReference type="EMBL" id="UOE36124.1"/>
    </source>
</evidence>
<keyword evidence="1" id="KW-0732">Signal</keyword>
<sequence length="372" mass="41075">MASSLFPLWALTAGLLLAGTALPPRPATGPRLPRDGQELYRRYRGEVAGRPVVVEFTFRRLTGLPKEVQLDLTGRYYDLATGTPHDLRPMGLFKPAAPLTLRDETDPAVAGAVWHATQPLGPVLSGTWQARAQGPPQPFALREDYAGAARFELLTEQTTGRRGINAFGNPARSSISITYLHLLGADTLRPALARLQCPGPVRRRRERHALDQVASAQDMANIYDQSLDVTLNEQDLLACATYTQEDVVDHRRAQHSWNNIVYDLRTGRQFGLLELLRPGADTIVQRLITAQLRRGDPTYAALLELGPGLLPLPDEDFALTPAGCQATYQTAPEDEPFYAYTVTLTWAQLRPLLRPGTPLNRLLEARGLPPVR</sequence>
<organism evidence="2 3">
    <name type="scientific">Hymenobacter monticola</name>
    <dbReference type="NCBI Taxonomy" id="1705399"/>
    <lineage>
        <taxon>Bacteria</taxon>
        <taxon>Pseudomonadati</taxon>
        <taxon>Bacteroidota</taxon>
        <taxon>Cytophagia</taxon>
        <taxon>Cytophagales</taxon>
        <taxon>Hymenobacteraceae</taxon>
        <taxon>Hymenobacter</taxon>
    </lineage>
</organism>
<feature type="chain" id="PRO_5045110278" description="DUF3298 domain-containing protein" evidence="1">
    <location>
        <begin position="19"/>
        <end position="372"/>
    </location>
</feature>
<evidence type="ECO:0008006" key="4">
    <source>
        <dbReference type="Google" id="ProtNLM"/>
    </source>
</evidence>
<dbReference type="Proteomes" id="UP000831390">
    <property type="component" value="Chromosome"/>
</dbReference>
<evidence type="ECO:0000256" key="1">
    <source>
        <dbReference type="SAM" id="SignalP"/>
    </source>
</evidence>